<accession>A0ABZ0VGT8</accession>
<name>A0ABZ0VGT8_9HYPH</name>
<keyword evidence="5" id="KW-1185">Reference proteome</keyword>
<dbReference type="Proteomes" id="UP001322481">
    <property type="component" value="Chromosome"/>
</dbReference>
<dbReference type="PANTHER" id="PTHR43877">
    <property type="entry name" value="AMINOALKYLPHOSPHONATE N-ACETYLTRANSFERASE-RELATED-RELATED"/>
    <property type="match status" value="1"/>
</dbReference>
<sequence length="165" mass="18412">MANGRITVRKAQASDVAVLKQVLQDTFEGTWLPHVTQASARRYVETDIGGRYVERNWPEFTLAEVDGEITGLIHWRGDFIEAVHVRASHQGQGVGGRLLSHAEQAIAAAGFGQVRLETDTFNERAQNVYKAVGYAEKHRYPDDEWDSGFTTVLFEKRLGTIPGKV</sequence>
<evidence type="ECO:0000256" key="2">
    <source>
        <dbReference type="ARBA" id="ARBA00023315"/>
    </source>
</evidence>
<evidence type="ECO:0000256" key="1">
    <source>
        <dbReference type="ARBA" id="ARBA00022679"/>
    </source>
</evidence>
<dbReference type="Pfam" id="PF00583">
    <property type="entry name" value="Acetyltransf_1"/>
    <property type="match status" value="1"/>
</dbReference>
<dbReference type="InterPro" id="IPR016181">
    <property type="entry name" value="Acyl_CoA_acyltransferase"/>
</dbReference>
<protein>
    <submittedName>
        <fullName evidence="4">GNAT family N-acetyltransferase</fullName>
    </submittedName>
</protein>
<proteinExistence type="predicted"/>
<dbReference type="RefSeq" id="WP_322417490.1">
    <property type="nucleotide sequence ID" value="NZ_CP139858.1"/>
</dbReference>
<organism evidence="4 5">
    <name type="scientific">Mesorhizobium huakuii</name>
    <dbReference type="NCBI Taxonomy" id="28104"/>
    <lineage>
        <taxon>Bacteria</taxon>
        <taxon>Pseudomonadati</taxon>
        <taxon>Pseudomonadota</taxon>
        <taxon>Alphaproteobacteria</taxon>
        <taxon>Hyphomicrobiales</taxon>
        <taxon>Phyllobacteriaceae</taxon>
        <taxon>Mesorhizobium</taxon>
    </lineage>
</organism>
<gene>
    <name evidence="4" type="ORF">U0R22_000245</name>
</gene>
<dbReference type="InterPro" id="IPR050832">
    <property type="entry name" value="Bact_Acetyltransf"/>
</dbReference>
<dbReference type="CDD" id="cd04301">
    <property type="entry name" value="NAT_SF"/>
    <property type="match status" value="1"/>
</dbReference>
<dbReference type="SUPFAM" id="SSF55729">
    <property type="entry name" value="Acyl-CoA N-acyltransferases (Nat)"/>
    <property type="match status" value="1"/>
</dbReference>
<dbReference type="PROSITE" id="PS51186">
    <property type="entry name" value="GNAT"/>
    <property type="match status" value="1"/>
</dbReference>
<feature type="domain" description="N-acetyltransferase" evidence="3">
    <location>
        <begin position="6"/>
        <end position="159"/>
    </location>
</feature>
<evidence type="ECO:0000313" key="5">
    <source>
        <dbReference type="Proteomes" id="UP001322481"/>
    </source>
</evidence>
<dbReference type="EMBL" id="CP139858">
    <property type="protein sequence ID" value="WQB96193.1"/>
    <property type="molecule type" value="Genomic_DNA"/>
</dbReference>
<dbReference type="InterPro" id="IPR000182">
    <property type="entry name" value="GNAT_dom"/>
</dbReference>
<evidence type="ECO:0000313" key="4">
    <source>
        <dbReference type="EMBL" id="WQB96193.1"/>
    </source>
</evidence>
<keyword evidence="2" id="KW-0012">Acyltransferase</keyword>
<reference evidence="4 5" key="1">
    <citation type="submission" date="2023-11" db="EMBL/GenBank/DDBJ databases">
        <authorList>
            <person name="Panchal A.K."/>
            <person name="Meaney J.S."/>
            <person name="Karas B.J."/>
            <person name="diCenzo G.C."/>
        </authorList>
    </citation>
    <scope>NUCLEOTIDE SEQUENCE [LARGE SCALE GENOMIC DNA]</scope>
    <source>
        <strain evidence="4 5">NZP2235</strain>
    </source>
</reference>
<evidence type="ECO:0000259" key="3">
    <source>
        <dbReference type="PROSITE" id="PS51186"/>
    </source>
</evidence>
<keyword evidence="1" id="KW-0808">Transferase</keyword>
<dbReference type="PANTHER" id="PTHR43877:SF2">
    <property type="entry name" value="AMINOALKYLPHOSPHONATE N-ACETYLTRANSFERASE-RELATED"/>
    <property type="match status" value="1"/>
</dbReference>
<dbReference type="Gene3D" id="3.40.630.30">
    <property type="match status" value="1"/>
</dbReference>